<evidence type="ECO:0000313" key="2">
    <source>
        <dbReference type="EMBL" id="BBU21718.1"/>
    </source>
</evidence>
<gene>
    <name evidence="2" type="ORF">MYXE_15070</name>
</gene>
<dbReference type="InterPro" id="IPR050483">
    <property type="entry name" value="CoA-transferase_III_domain"/>
</dbReference>
<dbReference type="PANTHER" id="PTHR48207:SF3">
    <property type="entry name" value="SUCCINATE--HYDROXYMETHYLGLUTARATE COA-TRANSFERASE"/>
    <property type="match status" value="1"/>
</dbReference>
<dbReference type="InterPro" id="IPR003673">
    <property type="entry name" value="CoA-Trfase_fam_III"/>
</dbReference>
<evidence type="ECO:0000313" key="3">
    <source>
        <dbReference type="Proteomes" id="UP000464624"/>
    </source>
</evidence>
<protein>
    <recommendedName>
        <fullName evidence="4">Formyl-CoA transferase</fullName>
    </recommendedName>
</protein>
<dbReference type="Proteomes" id="UP000464624">
    <property type="component" value="Chromosome"/>
</dbReference>
<dbReference type="SUPFAM" id="SSF89796">
    <property type="entry name" value="CoA-transferase family III (CaiB/BaiF)"/>
    <property type="match status" value="1"/>
</dbReference>
<dbReference type="Gene3D" id="3.30.1540.10">
    <property type="entry name" value="formyl-coa transferase, domain 3"/>
    <property type="match status" value="1"/>
</dbReference>
<name>A0AAD1GYG8_MYCXE</name>
<dbReference type="Gene3D" id="3.40.50.10540">
    <property type="entry name" value="Crotonobetainyl-coa:carnitine coa-transferase, domain 1"/>
    <property type="match status" value="1"/>
</dbReference>
<dbReference type="AlphaFoldDB" id="A0AAD1GYG8"/>
<reference evidence="2 3" key="1">
    <citation type="submission" date="2019-12" db="EMBL/GenBank/DDBJ databases">
        <title>Complete genome sequence of Mycolicibacterium xenopi str. JCM15661T.</title>
        <authorList>
            <person name="Yoshida M."/>
            <person name="Fukano H."/>
            <person name="Asakura T."/>
            <person name="Hoshino Y."/>
        </authorList>
    </citation>
    <scope>NUCLEOTIDE SEQUENCE [LARGE SCALE GENOMIC DNA]</scope>
    <source>
        <strain evidence="2 3">JCM 15661T</strain>
    </source>
</reference>
<organism evidence="2 3">
    <name type="scientific">Mycobacterium xenopi</name>
    <dbReference type="NCBI Taxonomy" id="1789"/>
    <lineage>
        <taxon>Bacteria</taxon>
        <taxon>Bacillati</taxon>
        <taxon>Actinomycetota</taxon>
        <taxon>Actinomycetes</taxon>
        <taxon>Mycobacteriales</taxon>
        <taxon>Mycobacteriaceae</taxon>
        <taxon>Mycobacterium</taxon>
    </lineage>
</organism>
<sequence length="119" mass="13536">MFDEIVSCWTRSRTPAQIVKTLQDHGVPAEQLITPEQMYDVPQLAARGYYEELEHPITGVHRYPGWPFRIRPGPGRHHRAAPPMLGQHNDEILRDLGLSDDEIAPLLVQRVIGNRPLNA</sequence>
<dbReference type="GO" id="GO:0008410">
    <property type="term" value="F:CoA-transferase activity"/>
    <property type="evidence" value="ECO:0007669"/>
    <property type="project" value="TreeGrafter"/>
</dbReference>
<dbReference type="InterPro" id="IPR044855">
    <property type="entry name" value="CoA-Trfase_III_dom3_sf"/>
</dbReference>
<dbReference type="EMBL" id="AP022314">
    <property type="protein sequence ID" value="BBU21718.1"/>
    <property type="molecule type" value="Genomic_DNA"/>
</dbReference>
<dbReference type="KEGG" id="mxe:MYXE_15070"/>
<proteinExistence type="predicted"/>
<evidence type="ECO:0008006" key="4">
    <source>
        <dbReference type="Google" id="ProtNLM"/>
    </source>
</evidence>
<evidence type="ECO:0000256" key="1">
    <source>
        <dbReference type="ARBA" id="ARBA00022679"/>
    </source>
</evidence>
<dbReference type="PANTHER" id="PTHR48207">
    <property type="entry name" value="SUCCINATE--HYDROXYMETHYLGLUTARATE COA-TRANSFERASE"/>
    <property type="match status" value="1"/>
</dbReference>
<accession>A0AAD1GYG8</accession>
<dbReference type="InterPro" id="IPR023606">
    <property type="entry name" value="CoA-Trfase_III_dom_1_sf"/>
</dbReference>
<keyword evidence="1" id="KW-0808">Transferase</keyword>
<dbReference type="Pfam" id="PF02515">
    <property type="entry name" value="CoA_transf_3"/>
    <property type="match status" value="1"/>
</dbReference>